<dbReference type="Proteomes" id="UP000479132">
    <property type="component" value="Unassembled WGS sequence"/>
</dbReference>
<keyword evidence="1" id="KW-1133">Transmembrane helix</keyword>
<accession>A0A6M1SZR3</accession>
<feature type="transmembrane region" description="Helical" evidence="1">
    <location>
        <begin position="12"/>
        <end position="32"/>
    </location>
</feature>
<keyword evidence="1" id="KW-0472">Membrane</keyword>
<keyword evidence="3" id="KW-1185">Reference proteome</keyword>
<feature type="transmembrane region" description="Helical" evidence="1">
    <location>
        <begin position="109"/>
        <end position="127"/>
    </location>
</feature>
<dbReference type="InterPro" id="IPR036927">
    <property type="entry name" value="Cyt_c_oxase-like_su1_sf"/>
</dbReference>
<evidence type="ECO:0000313" key="3">
    <source>
        <dbReference type="Proteomes" id="UP000479132"/>
    </source>
</evidence>
<keyword evidence="1" id="KW-0812">Transmembrane</keyword>
<organism evidence="2 3">
    <name type="scientific">Fodinibius halophilus</name>
    <dbReference type="NCBI Taxonomy" id="1736908"/>
    <lineage>
        <taxon>Bacteria</taxon>
        <taxon>Pseudomonadati</taxon>
        <taxon>Balneolota</taxon>
        <taxon>Balneolia</taxon>
        <taxon>Balneolales</taxon>
        <taxon>Balneolaceae</taxon>
        <taxon>Fodinibius</taxon>
    </lineage>
</organism>
<dbReference type="EMBL" id="JAALLS010000012">
    <property type="protein sequence ID" value="NGP88756.1"/>
    <property type="molecule type" value="Genomic_DNA"/>
</dbReference>
<sequence>MPAISRWMIRISLLYLLVGMVSGAIMLVNKAYVIHPSVWALLPIHIEVVIFGWVIQLTLGTAYWMLPRFLEQPQRGNPQLAIGMVVALNLGILVIIADILLSVSWGLGLLGRILELSAVVLFVILHWDRIVSYRASTT</sequence>
<evidence type="ECO:0000313" key="2">
    <source>
        <dbReference type="EMBL" id="NGP88756.1"/>
    </source>
</evidence>
<feature type="transmembrane region" description="Helical" evidence="1">
    <location>
        <begin position="80"/>
        <end position="103"/>
    </location>
</feature>
<dbReference type="SUPFAM" id="SSF81442">
    <property type="entry name" value="Cytochrome c oxidase subunit I-like"/>
    <property type="match status" value="1"/>
</dbReference>
<evidence type="ECO:0000256" key="1">
    <source>
        <dbReference type="SAM" id="Phobius"/>
    </source>
</evidence>
<feature type="transmembrane region" description="Helical" evidence="1">
    <location>
        <begin position="38"/>
        <end position="59"/>
    </location>
</feature>
<protein>
    <submittedName>
        <fullName evidence="2">Cbb3-type cytochrome c oxidase subunit I</fullName>
    </submittedName>
</protein>
<comment type="caution">
    <text evidence="2">The sequence shown here is derived from an EMBL/GenBank/DDBJ whole genome shotgun (WGS) entry which is preliminary data.</text>
</comment>
<gene>
    <name evidence="2" type="ORF">G3569_10340</name>
</gene>
<proteinExistence type="predicted"/>
<dbReference type="RefSeq" id="WP_165268814.1">
    <property type="nucleotide sequence ID" value="NZ_JAALLS010000012.1"/>
</dbReference>
<reference evidence="2 3" key="1">
    <citation type="submission" date="2020-02" db="EMBL/GenBank/DDBJ databases">
        <title>Aliifodinibius halophilus 2W32, complete genome.</title>
        <authorList>
            <person name="Li Y."/>
            <person name="Wu S."/>
        </authorList>
    </citation>
    <scope>NUCLEOTIDE SEQUENCE [LARGE SCALE GENOMIC DNA]</scope>
    <source>
        <strain evidence="2 3">2W32</strain>
    </source>
</reference>
<dbReference type="AlphaFoldDB" id="A0A6M1SZR3"/>
<dbReference type="Gene3D" id="1.20.210.10">
    <property type="entry name" value="Cytochrome c oxidase-like, subunit I domain"/>
    <property type="match status" value="1"/>
</dbReference>
<name>A0A6M1SZR3_9BACT</name>